<dbReference type="Proteomes" id="UP000030690">
    <property type="component" value="Unassembled WGS sequence"/>
</dbReference>
<reference evidence="3 4" key="1">
    <citation type="submission" date="2013-02" db="EMBL/GenBank/DDBJ databases">
        <title>The Genome Annotation of Plasmodium falciparum Vietnam Oak-Knoll (FVO).</title>
        <authorList>
            <consortium name="The Broad Institute Genome Sequencing Platform"/>
            <consortium name="The Broad Institute Genome Sequencing Center for Infectious Disease"/>
            <person name="Neafsey D."/>
            <person name="Hoffman S."/>
            <person name="Volkman S."/>
            <person name="Rosenthal P."/>
            <person name="Walker B."/>
            <person name="Young S.K."/>
            <person name="Zeng Q."/>
            <person name="Gargeya S."/>
            <person name="Fitzgerald M."/>
            <person name="Haas B."/>
            <person name="Abouelleil A."/>
            <person name="Allen A.W."/>
            <person name="Alvarado L."/>
            <person name="Arachchi H.M."/>
            <person name="Berlin A.M."/>
            <person name="Chapman S.B."/>
            <person name="Gainer-Dewar J."/>
            <person name="Goldberg J."/>
            <person name="Griggs A."/>
            <person name="Gujja S."/>
            <person name="Hansen M."/>
            <person name="Howarth C."/>
            <person name="Imamovic A."/>
            <person name="Ireland A."/>
            <person name="Larimer J."/>
            <person name="McCowan C."/>
            <person name="Murphy C."/>
            <person name="Pearson M."/>
            <person name="Poon T.W."/>
            <person name="Priest M."/>
            <person name="Roberts A."/>
            <person name="Saif S."/>
            <person name="Shea T."/>
            <person name="Sisk P."/>
            <person name="Sykes S."/>
            <person name="Wortman J."/>
            <person name="Nusbaum C."/>
            <person name="Birren B."/>
        </authorList>
    </citation>
    <scope>NUCLEOTIDE SEQUENCE [LARGE SCALE GENOMIC DNA]</scope>
    <source>
        <strain evidence="4">Vietnam Oak-Knoll (FVO)</strain>
    </source>
</reference>
<dbReference type="InterPro" id="IPR039182">
    <property type="entry name" value="Pop1"/>
</dbReference>
<gene>
    <name evidence="3" type="ORF">PFFVO_01675</name>
</gene>
<reference evidence="3 4" key="2">
    <citation type="submission" date="2013-02" db="EMBL/GenBank/DDBJ databases">
        <title>The Genome Sequence of Plasmodium falciparum Vietnam Oak-Knoll (FVO).</title>
        <authorList>
            <consortium name="The Broad Institute Genome Sequencing Platform"/>
            <consortium name="The Broad Institute Genome Sequencing Center for Infectious Disease"/>
            <person name="Neafsey D."/>
            <person name="Cheeseman I."/>
            <person name="Volkman S."/>
            <person name="Adams J."/>
            <person name="Walker B."/>
            <person name="Young S.K."/>
            <person name="Zeng Q."/>
            <person name="Gargeya S."/>
            <person name="Fitzgerald M."/>
            <person name="Haas B."/>
            <person name="Abouelleil A."/>
            <person name="Alvarado L."/>
            <person name="Arachchi H.M."/>
            <person name="Berlin A.M."/>
            <person name="Chapman S.B."/>
            <person name="Dewar J."/>
            <person name="Goldberg J."/>
            <person name="Griggs A."/>
            <person name="Gujja S."/>
            <person name="Hansen M."/>
            <person name="Howarth C."/>
            <person name="Imamovic A."/>
            <person name="Larimer J."/>
            <person name="McCowan C."/>
            <person name="Murphy C."/>
            <person name="Neiman D."/>
            <person name="Pearson M."/>
            <person name="Priest M."/>
            <person name="Roberts A."/>
            <person name="Saif S."/>
            <person name="Shea T."/>
            <person name="Sisk P."/>
            <person name="Sykes S."/>
            <person name="Wortman J."/>
            <person name="Nusbaum C."/>
            <person name="Birren B."/>
        </authorList>
    </citation>
    <scope>NUCLEOTIDE SEQUENCE [LARGE SCALE GENOMIC DNA]</scope>
    <source>
        <strain evidence="4">Vietnam Oak-Knoll (FVO)</strain>
    </source>
</reference>
<proteinExistence type="predicted"/>
<evidence type="ECO:0000313" key="3">
    <source>
        <dbReference type="EMBL" id="ETW19494.1"/>
    </source>
</evidence>
<dbReference type="Pfam" id="PF22770">
    <property type="entry name" value="POP1_C"/>
    <property type="match status" value="1"/>
</dbReference>
<dbReference type="PANTHER" id="PTHR22731">
    <property type="entry name" value="RIBONUCLEASES P/MRP PROTEIN SUBUNIT POP1"/>
    <property type="match status" value="1"/>
</dbReference>
<accession>A0A024VAI5</accession>
<organism evidence="3 4">
    <name type="scientific">Plasmodium falciparum Vietnam Oak-Knoll</name>
    <name type="common">FVO</name>
    <dbReference type="NCBI Taxonomy" id="1036723"/>
    <lineage>
        <taxon>Eukaryota</taxon>
        <taxon>Sar</taxon>
        <taxon>Alveolata</taxon>
        <taxon>Apicomplexa</taxon>
        <taxon>Aconoidasida</taxon>
        <taxon>Haemosporida</taxon>
        <taxon>Plasmodiidae</taxon>
        <taxon>Plasmodium</taxon>
        <taxon>Plasmodium (Laverania)</taxon>
    </lineage>
</organism>
<dbReference type="EMBL" id="KI925065">
    <property type="protein sequence ID" value="ETW19494.1"/>
    <property type="molecule type" value="Genomic_DNA"/>
</dbReference>
<evidence type="ECO:0000259" key="2">
    <source>
        <dbReference type="Pfam" id="PF22770"/>
    </source>
</evidence>
<sequence>MKKNKIRNLQKLSTDQSKEENKKSNNSQKNEAEIILSSKQIIGYVSSGGHVLSKGYGYGVAHISFYLFLHNLLNHLFALKLCKILIIKKKKKNVLYVSTNLNIMKGFILTQQEININVNGKEFVFLGLMRNVNSAYYHHGMFK</sequence>
<protein>
    <recommendedName>
        <fullName evidence="2">POP1 C-terminal domain-containing protein</fullName>
    </recommendedName>
</protein>
<dbReference type="PANTHER" id="PTHR22731:SF3">
    <property type="entry name" value="RIBONUCLEASES P_MRP PROTEIN SUBUNIT POP1"/>
    <property type="match status" value="1"/>
</dbReference>
<name>A0A024VAI5_PLAFA</name>
<dbReference type="GO" id="GO:0001682">
    <property type="term" value="P:tRNA 5'-leader removal"/>
    <property type="evidence" value="ECO:0007669"/>
    <property type="project" value="InterPro"/>
</dbReference>
<evidence type="ECO:0000313" key="4">
    <source>
        <dbReference type="Proteomes" id="UP000030690"/>
    </source>
</evidence>
<dbReference type="AlphaFoldDB" id="A0A024VAI5"/>
<feature type="domain" description="POP1 C-terminal" evidence="2">
    <location>
        <begin position="4"/>
        <end position="139"/>
    </location>
</feature>
<dbReference type="GO" id="GO:0000172">
    <property type="term" value="C:ribonuclease MRP complex"/>
    <property type="evidence" value="ECO:0007669"/>
    <property type="project" value="InterPro"/>
</dbReference>
<feature type="region of interest" description="Disordered" evidence="1">
    <location>
        <begin position="1"/>
        <end position="29"/>
    </location>
</feature>
<evidence type="ECO:0000256" key="1">
    <source>
        <dbReference type="SAM" id="MobiDB-lite"/>
    </source>
</evidence>
<dbReference type="GO" id="GO:0005655">
    <property type="term" value="C:nucleolar ribonuclease P complex"/>
    <property type="evidence" value="ECO:0007669"/>
    <property type="project" value="InterPro"/>
</dbReference>
<dbReference type="InterPro" id="IPR055079">
    <property type="entry name" value="POP1_C"/>
</dbReference>